<dbReference type="InterPro" id="IPR018640">
    <property type="entry name" value="DUF2063"/>
</dbReference>
<evidence type="ECO:0000313" key="2">
    <source>
        <dbReference type="EMBL" id="SPF78391.1"/>
    </source>
</evidence>
<dbReference type="Gene3D" id="1.10.150.690">
    <property type="entry name" value="DUF2063"/>
    <property type="match status" value="1"/>
</dbReference>
<feature type="domain" description="Putative DNA-binding" evidence="1">
    <location>
        <begin position="4"/>
        <end position="94"/>
    </location>
</feature>
<dbReference type="AlphaFoldDB" id="A0A2R8AQP1"/>
<dbReference type="RefSeq" id="WP_108885036.1">
    <property type="nucleotide sequence ID" value="NZ_OMOJ01000001.1"/>
</dbReference>
<reference evidence="3" key="1">
    <citation type="submission" date="2018-03" db="EMBL/GenBank/DDBJ databases">
        <authorList>
            <person name="Rodrigo-Torres L."/>
            <person name="Arahal R. D."/>
            <person name="Lucena T."/>
        </authorList>
    </citation>
    <scope>NUCLEOTIDE SEQUENCE [LARGE SCALE GENOMIC DNA]</scope>
    <source>
        <strain evidence="3">CECT 8871</strain>
    </source>
</reference>
<accession>A0A2R8AQP1</accession>
<organism evidence="2 3">
    <name type="scientific">Pseudoprimorskyibacter insulae</name>
    <dbReference type="NCBI Taxonomy" id="1695997"/>
    <lineage>
        <taxon>Bacteria</taxon>
        <taxon>Pseudomonadati</taxon>
        <taxon>Pseudomonadota</taxon>
        <taxon>Alphaproteobacteria</taxon>
        <taxon>Rhodobacterales</taxon>
        <taxon>Paracoccaceae</taxon>
        <taxon>Pseudoprimorskyibacter</taxon>
    </lineage>
</organism>
<dbReference type="Pfam" id="PF09836">
    <property type="entry name" value="DUF2063"/>
    <property type="match status" value="1"/>
</dbReference>
<proteinExistence type="predicted"/>
<dbReference type="InterPro" id="IPR044922">
    <property type="entry name" value="DUF2063_N_sf"/>
</dbReference>
<dbReference type="OrthoDB" id="4146344at2"/>
<dbReference type="Proteomes" id="UP000244904">
    <property type="component" value="Unassembled WGS sequence"/>
</dbReference>
<dbReference type="EMBL" id="OMOJ01000001">
    <property type="protein sequence ID" value="SPF78391.1"/>
    <property type="molecule type" value="Genomic_DNA"/>
</dbReference>
<evidence type="ECO:0000313" key="3">
    <source>
        <dbReference type="Proteomes" id="UP000244904"/>
    </source>
</evidence>
<sequence length="246" mass="26308">MTGQSEFHAALLQADQPVPSGLTDGQGRPAGRRFAVYRNNVAVSLTEALETGFPAIRALLGEENFRAIAGLYLRESPPTSPVLSLYGAGFPEFLANHPPLAHLGYLPDVAQLELALRQSYHAADSTPIDPATFQRLTEDNLSKARLRLAPALRLVRSPWPVVDLWRYATRPGSKHPSATPQDALILRPAFDPEPHELPAHGASFLAALAKGLPVAQAIEAAGDDHDLAATLTLLLQGGGITAIDLE</sequence>
<keyword evidence="3" id="KW-1185">Reference proteome</keyword>
<name>A0A2R8AQP1_9RHOB</name>
<protein>
    <recommendedName>
        <fullName evidence="1">Putative DNA-binding domain-containing protein</fullName>
    </recommendedName>
</protein>
<gene>
    <name evidence="2" type="ORF">PRI8871_00993</name>
</gene>
<evidence type="ECO:0000259" key="1">
    <source>
        <dbReference type="Pfam" id="PF09836"/>
    </source>
</evidence>